<feature type="transmembrane region" description="Helical" evidence="2">
    <location>
        <begin position="215"/>
        <end position="235"/>
    </location>
</feature>
<dbReference type="Proteomes" id="UP000198816">
    <property type="component" value="Unassembled WGS sequence"/>
</dbReference>
<proteinExistence type="predicted"/>
<protein>
    <submittedName>
        <fullName evidence="3">Uncharacterized protein</fullName>
    </submittedName>
</protein>
<keyword evidence="4" id="KW-1185">Reference proteome</keyword>
<evidence type="ECO:0000256" key="2">
    <source>
        <dbReference type="SAM" id="Phobius"/>
    </source>
</evidence>
<gene>
    <name evidence="3" type="ORF">SAMN05421783_12316</name>
</gene>
<evidence type="ECO:0000313" key="3">
    <source>
        <dbReference type="EMBL" id="SDX37387.1"/>
    </source>
</evidence>
<reference evidence="4" key="1">
    <citation type="submission" date="2016-10" db="EMBL/GenBank/DDBJ databases">
        <authorList>
            <person name="Varghese N."/>
            <person name="Submissions S."/>
        </authorList>
    </citation>
    <scope>NUCLEOTIDE SEQUENCE [LARGE SCALE GENOMIC DNA]</scope>
    <source>
        <strain evidence="4">DSM 217</strain>
    </source>
</reference>
<feature type="transmembrane region" description="Helical" evidence="2">
    <location>
        <begin position="247"/>
        <end position="269"/>
    </location>
</feature>
<dbReference type="EMBL" id="FNNZ01000023">
    <property type="protein sequence ID" value="SDX37387.1"/>
    <property type="molecule type" value="Genomic_DNA"/>
</dbReference>
<keyword evidence="2" id="KW-0812">Transmembrane</keyword>
<evidence type="ECO:0000313" key="4">
    <source>
        <dbReference type="Proteomes" id="UP000198816"/>
    </source>
</evidence>
<name>A0A1H3B615_THIRO</name>
<keyword evidence="2" id="KW-0472">Membrane</keyword>
<accession>A0A1H3B615</accession>
<evidence type="ECO:0000256" key="1">
    <source>
        <dbReference type="SAM" id="MobiDB-lite"/>
    </source>
</evidence>
<dbReference type="AlphaFoldDB" id="A0A1H3B615"/>
<organism evidence="3 4">
    <name type="scientific">Thiocapsa roseopersicina</name>
    <dbReference type="NCBI Taxonomy" id="1058"/>
    <lineage>
        <taxon>Bacteria</taxon>
        <taxon>Pseudomonadati</taxon>
        <taxon>Pseudomonadota</taxon>
        <taxon>Gammaproteobacteria</taxon>
        <taxon>Chromatiales</taxon>
        <taxon>Chromatiaceae</taxon>
        <taxon>Thiocapsa</taxon>
    </lineage>
</organism>
<feature type="region of interest" description="Disordered" evidence="1">
    <location>
        <begin position="1"/>
        <end position="29"/>
    </location>
</feature>
<keyword evidence="2" id="KW-1133">Transmembrane helix</keyword>
<sequence length="366" mass="40812">MTDQANAKVAEDAGVEQEPNRFETGWDSQEVSRTARSVERIAAGWGDRSQAIKVLRVLCHLTEEEPDRLKPDGDPDQWGFLATEVLGGMVRFNTPGADQWSKDHEKAKNRMKAHWPTIEKTWQRQAATIADGLEAEGLSLQPRLHRAEGGGTGKSNRYGFQFDNPNGMTESARPTEIDLLRVAQVHYRRAHISGNRFVRWLWSRSFDLAGWGGRIYLAFAFAALLGVVSITWIYLIGMSAAGTALTFLKAGLGILLILSASWLVFGWLVRLTIDRVTLAPAFLDPLSKETNYLLEVRESPEAQGNAISLVRYVANCPLCGAHGRDKIHVGSGRLEFFGRLVGRCDRAPNAHVFSFDHVTQRGRFLR</sequence>